<evidence type="ECO:0000256" key="2">
    <source>
        <dbReference type="ARBA" id="ARBA00023315"/>
    </source>
</evidence>
<protein>
    <submittedName>
        <fullName evidence="4">GNAT family N-acetyltransferase</fullName>
    </submittedName>
</protein>
<dbReference type="RefSeq" id="WP_344629910.1">
    <property type="nucleotide sequence ID" value="NZ_BAAATJ010000004.1"/>
</dbReference>
<dbReference type="Proteomes" id="UP001500058">
    <property type="component" value="Unassembled WGS sequence"/>
</dbReference>
<organism evidence="4 5">
    <name type="scientific">Streptomyces glaucosporus</name>
    <dbReference type="NCBI Taxonomy" id="284044"/>
    <lineage>
        <taxon>Bacteria</taxon>
        <taxon>Bacillati</taxon>
        <taxon>Actinomycetota</taxon>
        <taxon>Actinomycetes</taxon>
        <taxon>Kitasatosporales</taxon>
        <taxon>Streptomycetaceae</taxon>
        <taxon>Streptomyces</taxon>
    </lineage>
</organism>
<dbReference type="SUPFAM" id="SSF55729">
    <property type="entry name" value="Acyl-CoA N-acyltransferases (Nat)"/>
    <property type="match status" value="1"/>
</dbReference>
<proteinExistence type="predicted"/>
<dbReference type="PANTHER" id="PTHR43877:SF2">
    <property type="entry name" value="AMINOALKYLPHOSPHONATE N-ACETYLTRANSFERASE-RELATED"/>
    <property type="match status" value="1"/>
</dbReference>
<keyword evidence="2" id="KW-0012">Acyltransferase</keyword>
<evidence type="ECO:0000313" key="5">
    <source>
        <dbReference type="Proteomes" id="UP001500058"/>
    </source>
</evidence>
<sequence length="162" mass="17603">MVTLRVLTTDDWPLWRTLRLAALTDAPNAFKVRLADWDRGEEERWRARLELPGAYHVAALLDGHAVGMASGLPGAADIRELRSVWVSSEARGRGIGNRLLKAVEIWALGSGGAALKLAVLPGNEPAIALYRRNGFTATGEPGDVLPDGTTREQIMVKALRRA</sequence>
<reference evidence="5" key="1">
    <citation type="journal article" date="2019" name="Int. J. Syst. Evol. Microbiol.">
        <title>The Global Catalogue of Microorganisms (GCM) 10K type strain sequencing project: providing services to taxonomists for standard genome sequencing and annotation.</title>
        <authorList>
            <consortium name="The Broad Institute Genomics Platform"/>
            <consortium name="The Broad Institute Genome Sequencing Center for Infectious Disease"/>
            <person name="Wu L."/>
            <person name="Ma J."/>
        </authorList>
    </citation>
    <scope>NUCLEOTIDE SEQUENCE [LARGE SCALE GENOMIC DNA]</scope>
    <source>
        <strain evidence="5">JCM 6921</strain>
    </source>
</reference>
<dbReference type="Pfam" id="PF00583">
    <property type="entry name" value="Acetyltransf_1"/>
    <property type="match status" value="1"/>
</dbReference>
<keyword evidence="1" id="KW-0808">Transferase</keyword>
<dbReference type="EMBL" id="BAAATJ010000004">
    <property type="protein sequence ID" value="GAA2390692.1"/>
    <property type="molecule type" value="Genomic_DNA"/>
</dbReference>
<dbReference type="InterPro" id="IPR000182">
    <property type="entry name" value="GNAT_dom"/>
</dbReference>
<accession>A0ABP5V2C9</accession>
<feature type="domain" description="N-acetyltransferase" evidence="3">
    <location>
        <begin position="16"/>
        <end position="160"/>
    </location>
</feature>
<dbReference type="InterPro" id="IPR016181">
    <property type="entry name" value="Acyl_CoA_acyltransferase"/>
</dbReference>
<name>A0ABP5V2C9_9ACTN</name>
<dbReference type="InterPro" id="IPR050832">
    <property type="entry name" value="Bact_Acetyltransf"/>
</dbReference>
<gene>
    <name evidence="4" type="ORF">GCM10010420_13240</name>
</gene>
<evidence type="ECO:0000259" key="3">
    <source>
        <dbReference type="PROSITE" id="PS51186"/>
    </source>
</evidence>
<dbReference type="PROSITE" id="PS51186">
    <property type="entry name" value="GNAT"/>
    <property type="match status" value="1"/>
</dbReference>
<comment type="caution">
    <text evidence="4">The sequence shown here is derived from an EMBL/GenBank/DDBJ whole genome shotgun (WGS) entry which is preliminary data.</text>
</comment>
<dbReference type="CDD" id="cd04301">
    <property type="entry name" value="NAT_SF"/>
    <property type="match status" value="1"/>
</dbReference>
<evidence type="ECO:0000313" key="4">
    <source>
        <dbReference type="EMBL" id="GAA2390692.1"/>
    </source>
</evidence>
<dbReference type="Gene3D" id="3.40.630.30">
    <property type="match status" value="1"/>
</dbReference>
<evidence type="ECO:0000256" key="1">
    <source>
        <dbReference type="ARBA" id="ARBA00022679"/>
    </source>
</evidence>
<dbReference type="PANTHER" id="PTHR43877">
    <property type="entry name" value="AMINOALKYLPHOSPHONATE N-ACETYLTRANSFERASE-RELATED-RELATED"/>
    <property type="match status" value="1"/>
</dbReference>
<keyword evidence="5" id="KW-1185">Reference proteome</keyword>